<comment type="cofactor">
    <cofactor evidence="1">
        <name>FAD</name>
        <dbReference type="ChEBI" id="CHEBI:57692"/>
    </cofactor>
</comment>
<dbReference type="AlphaFoldDB" id="A0A2T3A846"/>
<keyword evidence="7" id="KW-1185">Reference proteome</keyword>
<dbReference type="PRINTS" id="PR00411">
    <property type="entry name" value="PNDRDTASEI"/>
</dbReference>
<dbReference type="Proteomes" id="UP000241462">
    <property type="component" value="Unassembled WGS sequence"/>
</dbReference>
<keyword evidence="4" id="KW-0560">Oxidoreductase</keyword>
<dbReference type="InterPro" id="IPR051820">
    <property type="entry name" value="FAD-binding_MO"/>
</dbReference>
<proteinExistence type="predicted"/>
<evidence type="ECO:0000256" key="4">
    <source>
        <dbReference type="ARBA" id="ARBA00023002"/>
    </source>
</evidence>
<evidence type="ECO:0000256" key="5">
    <source>
        <dbReference type="ARBA" id="ARBA00023033"/>
    </source>
</evidence>
<protein>
    <recommendedName>
        <fullName evidence="8">Monooxygenase</fullName>
    </recommendedName>
</protein>
<dbReference type="GO" id="GO:0004499">
    <property type="term" value="F:N,N-dimethylaniline monooxygenase activity"/>
    <property type="evidence" value="ECO:0007669"/>
    <property type="project" value="InterPro"/>
</dbReference>
<dbReference type="GO" id="GO:0050661">
    <property type="term" value="F:NADP binding"/>
    <property type="evidence" value="ECO:0007669"/>
    <property type="project" value="InterPro"/>
</dbReference>
<evidence type="ECO:0000256" key="1">
    <source>
        <dbReference type="ARBA" id="ARBA00001974"/>
    </source>
</evidence>
<dbReference type="EMBL" id="KZ678441">
    <property type="protein sequence ID" value="PSR85580.1"/>
    <property type="molecule type" value="Genomic_DNA"/>
</dbReference>
<dbReference type="InParanoid" id="A0A2T3A846"/>
<dbReference type="OrthoDB" id="66881at2759"/>
<dbReference type="InterPro" id="IPR020946">
    <property type="entry name" value="Flavin_mOase-like"/>
</dbReference>
<dbReference type="PANTHER" id="PTHR43872">
    <property type="entry name" value="MONOOXYGENASE, PUTATIVE (AFU_ORTHOLOGUE AFUA_8G02570)-RELATED"/>
    <property type="match status" value="1"/>
</dbReference>
<accession>A0A2T3A846</accession>
<evidence type="ECO:0000313" key="6">
    <source>
        <dbReference type="EMBL" id="PSR85580.1"/>
    </source>
</evidence>
<sequence length="516" mass="57601">MKEYDVVIVGAGASGINAAHMVQTEMPGASYTVLEARDAIGGTWNFFKYPGLRSDSYLTSFGFRWRPWTSSKEIADGPQIQQYLEESTAWAGIDKHIQFRHKVTGLHWSTPDSKWTMQVDVDGGKTTRTLRSTFIFVCSGYYDYATPLQTEIPGLERFGGQVVHPQFWPSDLDYANKRVVIVGSGATAVTLLPVLAKTAASVTMLQRSPTYVVPLPSAPAHILMLRRVLPKWLANHVNFWKDIVFQSFIRFLCFAFPLFVRRTLIRRMDQMLKGSGIPVDPHFTPRYNPWDQRLCVCPDGDFFDALKRANTDIVTDRIETVTESGIRTKNGEHLDADLIVTATGLRVLILGGVDITVDGQKINVPEQFAWRGFMLEGVPNSAMVVGYTSMAWTLGSDACLRMMMRVIKHMQNIGATAVTPVVQHRNTLHSEPVIGMKSTYFLMAHDRLPRKANVDPWNERKGFISESLLTWLSPTKTFTKGLRFSGAVDSAGTLIPSMTAKDSKKSEAGYGTMSRG</sequence>
<evidence type="ECO:0000256" key="3">
    <source>
        <dbReference type="ARBA" id="ARBA00022827"/>
    </source>
</evidence>
<dbReference type="SUPFAM" id="SSF51905">
    <property type="entry name" value="FAD/NAD(P)-binding domain"/>
    <property type="match status" value="1"/>
</dbReference>
<dbReference type="InterPro" id="IPR036188">
    <property type="entry name" value="FAD/NAD-bd_sf"/>
</dbReference>
<dbReference type="Gene3D" id="3.50.50.60">
    <property type="entry name" value="FAD/NAD(P)-binding domain"/>
    <property type="match status" value="3"/>
</dbReference>
<gene>
    <name evidence="6" type="ORF">BD289DRAFT_368433</name>
</gene>
<keyword evidence="3" id="KW-0274">FAD</keyword>
<evidence type="ECO:0000256" key="2">
    <source>
        <dbReference type="ARBA" id="ARBA00022630"/>
    </source>
</evidence>
<dbReference type="GO" id="GO:0050660">
    <property type="term" value="F:flavin adenine dinucleotide binding"/>
    <property type="evidence" value="ECO:0007669"/>
    <property type="project" value="InterPro"/>
</dbReference>
<keyword evidence="2" id="KW-0285">Flavoprotein</keyword>
<organism evidence="6 7">
    <name type="scientific">Coniella lustricola</name>
    <dbReference type="NCBI Taxonomy" id="2025994"/>
    <lineage>
        <taxon>Eukaryota</taxon>
        <taxon>Fungi</taxon>
        <taxon>Dikarya</taxon>
        <taxon>Ascomycota</taxon>
        <taxon>Pezizomycotina</taxon>
        <taxon>Sordariomycetes</taxon>
        <taxon>Sordariomycetidae</taxon>
        <taxon>Diaporthales</taxon>
        <taxon>Schizoparmaceae</taxon>
        <taxon>Coniella</taxon>
    </lineage>
</organism>
<reference evidence="6 7" key="1">
    <citation type="journal article" date="2018" name="Mycol. Prog.">
        <title>Coniella lustricola, a new species from submerged detritus.</title>
        <authorList>
            <person name="Raudabaugh D.B."/>
            <person name="Iturriaga T."/>
            <person name="Carver A."/>
            <person name="Mondo S."/>
            <person name="Pangilinan J."/>
            <person name="Lipzen A."/>
            <person name="He G."/>
            <person name="Amirebrahimi M."/>
            <person name="Grigoriev I.V."/>
            <person name="Miller A.N."/>
        </authorList>
    </citation>
    <scope>NUCLEOTIDE SEQUENCE [LARGE SCALE GENOMIC DNA]</scope>
    <source>
        <strain evidence="6 7">B22-T-1</strain>
    </source>
</reference>
<evidence type="ECO:0008006" key="8">
    <source>
        <dbReference type="Google" id="ProtNLM"/>
    </source>
</evidence>
<dbReference type="PANTHER" id="PTHR43872:SF1">
    <property type="entry name" value="MONOOXYGENASE, PUTATIVE (AFU_ORTHOLOGUE AFUA_8G02570)-RELATED"/>
    <property type="match status" value="1"/>
</dbReference>
<evidence type="ECO:0000313" key="7">
    <source>
        <dbReference type="Proteomes" id="UP000241462"/>
    </source>
</evidence>
<dbReference type="Pfam" id="PF00743">
    <property type="entry name" value="FMO-like"/>
    <property type="match status" value="1"/>
</dbReference>
<dbReference type="Pfam" id="PF13450">
    <property type="entry name" value="NAD_binding_8"/>
    <property type="match status" value="1"/>
</dbReference>
<keyword evidence="5" id="KW-0503">Monooxygenase</keyword>
<name>A0A2T3A846_9PEZI</name>